<feature type="compositionally biased region" description="Basic and acidic residues" evidence="1">
    <location>
        <begin position="15"/>
        <end position="24"/>
    </location>
</feature>
<protein>
    <recommendedName>
        <fullName evidence="2">VAN3-binding protein-like auxin canalisation domain-containing protein</fullName>
    </recommendedName>
</protein>
<feature type="region of interest" description="Disordered" evidence="1">
    <location>
        <begin position="1"/>
        <end position="24"/>
    </location>
</feature>
<name>A0A444Z6C8_ARAHY</name>
<gene>
    <name evidence="3" type="ORF">Ahy_B05g078127</name>
</gene>
<dbReference type="Pfam" id="PF05703">
    <property type="entry name" value="Auxin_canalis"/>
    <property type="match status" value="1"/>
</dbReference>
<dbReference type="STRING" id="3818.A0A444Z6C8"/>
<dbReference type="AlphaFoldDB" id="A0A444Z6C8"/>
<evidence type="ECO:0000259" key="2">
    <source>
        <dbReference type="Pfam" id="PF05703"/>
    </source>
</evidence>
<feature type="domain" description="VAN3-binding protein-like auxin canalisation" evidence="2">
    <location>
        <begin position="1"/>
        <end position="78"/>
    </location>
</feature>
<dbReference type="InterPro" id="IPR040269">
    <property type="entry name" value="VAB"/>
</dbReference>
<dbReference type="Proteomes" id="UP000289738">
    <property type="component" value="Chromosome B05"/>
</dbReference>
<reference evidence="3 4" key="1">
    <citation type="submission" date="2019-01" db="EMBL/GenBank/DDBJ databases">
        <title>Sequencing of cultivated peanut Arachis hypogaea provides insights into genome evolution and oil improvement.</title>
        <authorList>
            <person name="Chen X."/>
        </authorList>
    </citation>
    <scope>NUCLEOTIDE SEQUENCE [LARGE SCALE GENOMIC DNA]</scope>
    <source>
        <strain evidence="4">cv. Fuhuasheng</strain>
        <tissue evidence="3">Leaves</tissue>
    </source>
</reference>
<dbReference type="GO" id="GO:0010305">
    <property type="term" value="P:leaf vascular tissue pattern formation"/>
    <property type="evidence" value="ECO:0007669"/>
    <property type="project" value="TreeGrafter"/>
</dbReference>
<evidence type="ECO:0000313" key="4">
    <source>
        <dbReference type="Proteomes" id="UP000289738"/>
    </source>
</evidence>
<dbReference type="PANTHER" id="PTHR31351:SF45">
    <property type="entry name" value="AUXIN CANALIZATION PROTEIN"/>
    <property type="match status" value="1"/>
</dbReference>
<sequence>MAAVAAAMAASSAPSKDERMAKTDMARASATTLVAVQYLEAAEAMGAERDPLPSVVSSAVNVRSHDDITILTAATATSNTP</sequence>
<evidence type="ECO:0000313" key="3">
    <source>
        <dbReference type="EMBL" id="RYR09729.1"/>
    </source>
</evidence>
<proteinExistence type="predicted"/>
<dbReference type="GO" id="GO:0009734">
    <property type="term" value="P:auxin-activated signaling pathway"/>
    <property type="evidence" value="ECO:0007669"/>
    <property type="project" value="TreeGrafter"/>
</dbReference>
<keyword evidence="4" id="KW-1185">Reference proteome</keyword>
<dbReference type="PANTHER" id="PTHR31351">
    <property type="entry name" value="EXPRESSED PROTEIN"/>
    <property type="match status" value="1"/>
</dbReference>
<comment type="caution">
    <text evidence="3">The sequence shown here is derived from an EMBL/GenBank/DDBJ whole genome shotgun (WGS) entry which is preliminary data.</text>
</comment>
<dbReference type="InterPro" id="IPR008546">
    <property type="entry name" value="VAN3-bd-like_auxin_canal"/>
</dbReference>
<dbReference type="EMBL" id="SDMP01000015">
    <property type="protein sequence ID" value="RYR09729.1"/>
    <property type="molecule type" value="Genomic_DNA"/>
</dbReference>
<organism evidence="3 4">
    <name type="scientific">Arachis hypogaea</name>
    <name type="common">Peanut</name>
    <dbReference type="NCBI Taxonomy" id="3818"/>
    <lineage>
        <taxon>Eukaryota</taxon>
        <taxon>Viridiplantae</taxon>
        <taxon>Streptophyta</taxon>
        <taxon>Embryophyta</taxon>
        <taxon>Tracheophyta</taxon>
        <taxon>Spermatophyta</taxon>
        <taxon>Magnoliopsida</taxon>
        <taxon>eudicotyledons</taxon>
        <taxon>Gunneridae</taxon>
        <taxon>Pentapetalae</taxon>
        <taxon>rosids</taxon>
        <taxon>fabids</taxon>
        <taxon>Fabales</taxon>
        <taxon>Fabaceae</taxon>
        <taxon>Papilionoideae</taxon>
        <taxon>50 kb inversion clade</taxon>
        <taxon>dalbergioids sensu lato</taxon>
        <taxon>Dalbergieae</taxon>
        <taxon>Pterocarpus clade</taxon>
        <taxon>Arachis</taxon>
    </lineage>
</organism>
<feature type="compositionally biased region" description="Low complexity" evidence="1">
    <location>
        <begin position="1"/>
        <end position="13"/>
    </location>
</feature>
<accession>A0A444Z6C8</accession>
<dbReference type="GO" id="GO:0010087">
    <property type="term" value="P:phloem or xylem histogenesis"/>
    <property type="evidence" value="ECO:0007669"/>
    <property type="project" value="TreeGrafter"/>
</dbReference>
<evidence type="ECO:0000256" key="1">
    <source>
        <dbReference type="SAM" id="MobiDB-lite"/>
    </source>
</evidence>